<accession>A0A420XVL7</accession>
<reference evidence="2 3" key="1">
    <citation type="submission" date="2018-08" db="EMBL/GenBank/DDBJ databases">
        <title>Draft genome of the lignicolous fungus Coniochaeta pulveracea.</title>
        <authorList>
            <person name="Borstlap C.J."/>
            <person name="De Witt R.N."/>
            <person name="Botha A."/>
            <person name="Volschenk H."/>
        </authorList>
    </citation>
    <scope>NUCLEOTIDE SEQUENCE [LARGE SCALE GENOMIC DNA]</scope>
    <source>
        <strain evidence="2 3">CAB683</strain>
    </source>
</reference>
<evidence type="ECO:0000313" key="3">
    <source>
        <dbReference type="Proteomes" id="UP000275385"/>
    </source>
</evidence>
<evidence type="ECO:0000313" key="2">
    <source>
        <dbReference type="EMBL" id="RKU39713.1"/>
    </source>
</evidence>
<comment type="caution">
    <text evidence="2">The sequence shown here is derived from an EMBL/GenBank/DDBJ whole genome shotgun (WGS) entry which is preliminary data.</text>
</comment>
<dbReference type="OrthoDB" id="4739627at2759"/>
<name>A0A420XVL7_9PEZI</name>
<organism evidence="2 3">
    <name type="scientific">Coniochaeta pulveracea</name>
    <dbReference type="NCBI Taxonomy" id="177199"/>
    <lineage>
        <taxon>Eukaryota</taxon>
        <taxon>Fungi</taxon>
        <taxon>Dikarya</taxon>
        <taxon>Ascomycota</taxon>
        <taxon>Pezizomycotina</taxon>
        <taxon>Sordariomycetes</taxon>
        <taxon>Sordariomycetidae</taxon>
        <taxon>Coniochaetales</taxon>
        <taxon>Coniochaetaceae</taxon>
        <taxon>Coniochaeta</taxon>
    </lineage>
</organism>
<feature type="region of interest" description="Disordered" evidence="1">
    <location>
        <begin position="75"/>
        <end position="105"/>
    </location>
</feature>
<proteinExistence type="predicted"/>
<gene>
    <name evidence="2" type="ORF">DL546_000490</name>
</gene>
<dbReference type="Proteomes" id="UP000275385">
    <property type="component" value="Unassembled WGS sequence"/>
</dbReference>
<keyword evidence="3" id="KW-1185">Reference proteome</keyword>
<dbReference type="EMBL" id="QVQW01000166">
    <property type="protein sequence ID" value="RKU39713.1"/>
    <property type="molecule type" value="Genomic_DNA"/>
</dbReference>
<dbReference type="AlphaFoldDB" id="A0A420XVL7"/>
<evidence type="ECO:0000256" key="1">
    <source>
        <dbReference type="SAM" id="MobiDB-lite"/>
    </source>
</evidence>
<protein>
    <submittedName>
        <fullName evidence="2">Uncharacterized protein</fullName>
    </submittedName>
</protein>
<sequence>MCRHVEFSGCCTRCGGFFTWDDLSQSLSCLEAKNVGYFGGCRRGAMIETHTFDQECPPCAELSNHDEGVEVDTLVLPQPTSDKQKRKGKGKTDGGSGSSKKQRTS</sequence>